<feature type="region of interest" description="Disordered" evidence="1">
    <location>
        <begin position="1"/>
        <end position="37"/>
    </location>
</feature>
<organism evidence="2">
    <name type="scientific">uncultured Thermomicrobiales bacterium</name>
    <dbReference type="NCBI Taxonomy" id="1645740"/>
    <lineage>
        <taxon>Bacteria</taxon>
        <taxon>Pseudomonadati</taxon>
        <taxon>Thermomicrobiota</taxon>
        <taxon>Thermomicrobia</taxon>
        <taxon>Thermomicrobiales</taxon>
        <taxon>environmental samples</taxon>
    </lineage>
</organism>
<dbReference type="AlphaFoldDB" id="A0A6J4UT07"/>
<evidence type="ECO:0000313" key="2">
    <source>
        <dbReference type="EMBL" id="CAA9559586.1"/>
    </source>
</evidence>
<feature type="non-terminal residue" evidence="2">
    <location>
        <position position="1"/>
    </location>
</feature>
<protein>
    <submittedName>
        <fullName evidence="2">Uncharacterized protein</fullName>
    </submittedName>
</protein>
<dbReference type="EMBL" id="CADCWM010000444">
    <property type="protein sequence ID" value="CAA9559586.1"/>
    <property type="molecule type" value="Genomic_DNA"/>
</dbReference>
<feature type="compositionally biased region" description="Basic residues" evidence="1">
    <location>
        <begin position="28"/>
        <end position="37"/>
    </location>
</feature>
<proteinExistence type="predicted"/>
<evidence type="ECO:0000256" key="1">
    <source>
        <dbReference type="SAM" id="MobiDB-lite"/>
    </source>
</evidence>
<gene>
    <name evidence="2" type="ORF">AVDCRST_MAG88-1379</name>
</gene>
<feature type="non-terminal residue" evidence="2">
    <location>
        <position position="37"/>
    </location>
</feature>
<accession>A0A6J4UT07</accession>
<reference evidence="2" key="1">
    <citation type="submission" date="2020-02" db="EMBL/GenBank/DDBJ databases">
        <authorList>
            <person name="Meier V. D."/>
        </authorList>
    </citation>
    <scope>NUCLEOTIDE SEQUENCE</scope>
    <source>
        <strain evidence="2">AVDCRST_MAG88</strain>
    </source>
</reference>
<name>A0A6J4UT07_9BACT</name>
<sequence length="37" mass="4087">GRRAGKRSVAQRASPLPAHIEQDGHLARLARPRTSRL</sequence>